<evidence type="ECO:0000313" key="3">
    <source>
        <dbReference type="Proteomes" id="UP000185434"/>
    </source>
</evidence>
<dbReference type="InterPro" id="IPR016181">
    <property type="entry name" value="Acyl_CoA_acyltransferase"/>
</dbReference>
<dbReference type="OrthoDB" id="9796171at2"/>
<dbReference type="KEGG" id="cfk:CFRA_10540"/>
<dbReference type="InterPro" id="IPR000182">
    <property type="entry name" value="GNAT_dom"/>
</dbReference>
<sequence length="171" mass="18718">MTNYFAVSALRDLAPVELHQLYKLRVDVFVHEQNTPYAEIDDTDALDTTFHVLAWTRKSEHGHATLIGCARLYPGTDGDETVHLGRLTTAADHRGEGLGTELLLQTLRLAAERFPGRTVRLDAQTHLRGFYERFGFTAAGEEFDDSGVAHLPMTATPAAVAEAVKALDAAA</sequence>
<dbReference type="PROSITE" id="PS51186">
    <property type="entry name" value="GNAT"/>
    <property type="match status" value="1"/>
</dbReference>
<evidence type="ECO:0000313" key="2">
    <source>
        <dbReference type="EMBL" id="APT89591.1"/>
    </source>
</evidence>
<reference evidence="2 3" key="1">
    <citation type="submission" date="2014-08" db="EMBL/GenBank/DDBJ databases">
        <title>Complete genome sequence of Corynebacterium frankenforstense ST18(T) (=DSM 45800(T)), isolated from raw cow milk.</title>
        <authorList>
            <person name="Ruckert C."/>
            <person name="Albersmeier A."/>
            <person name="Winkler A."/>
            <person name="Lipski A."/>
            <person name="Kalinowski J."/>
        </authorList>
    </citation>
    <scope>NUCLEOTIDE SEQUENCE [LARGE SCALE GENOMIC DNA]</scope>
    <source>
        <strain evidence="2 3">ST18</strain>
    </source>
</reference>
<dbReference type="SUPFAM" id="SSF55729">
    <property type="entry name" value="Acyl-CoA N-acyltransferases (Nat)"/>
    <property type="match status" value="1"/>
</dbReference>
<organism evidence="2 3">
    <name type="scientific">Corynebacterium frankenforstense DSM 45800</name>
    <dbReference type="NCBI Taxonomy" id="1437875"/>
    <lineage>
        <taxon>Bacteria</taxon>
        <taxon>Bacillati</taxon>
        <taxon>Actinomycetota</taxon>
        <taxon>Actinomycetes</taxon>
        <taxon>Mycobacteriales</taxon>
        <taxon>Corynebacteriaceae</taxon>
        <taxon>Corynebacterium</taxon>
    </lineage>
</organism>
<dbReference type="EMBL" id="CP009247">
    <property type="protein sequence ID" value="APT89591.1"/>
    <property type="molecule type" value="Genomic_DNA"/>
</dbReference>
<evidence type="ECO:0000259" key="1">
    <source>
        <dbReference type="PROSITE" id="PS51186"/>
    </source>
</evidence>
<dbReference type="AlphaFoldDB" id="A0A1L7CUV9"/>
<protein>
    <recommendedName>
        <fullName evidence="1">N-acetyltransferase domain-containing protein</fullName>
    </recommendedName>
</protein>
<dbReference type="Gene3D" id="3.40.630.30">
    <property type="match status" value="1"/>
</dbReference>
<dbReference type="CDD" id="cd04301">
    <property type="entry name" value="NAT_SF"/>
    <property type="match status" value="1"/>
</dbReference>
<proteinExistence type="predicted"/>
<name>A0A1L7CUV9_9CORY</name>
<feature type="domain" description="N-acetyltransferase" evidence="1">
    <location>
        <begin position="8"/>
        <end position="158"/>
    </location>
</feature>
<dbReference type="GO" id="GO:0016747">
    <property type="term" value="F:acyltransferase activity, transferring groups other than amino-acyl groups"/>
    <property type="evidence" value="ECO:0007669"/>
    <property type="project" value="InterPro"/>
</dbReference>
<dbReference type="Pfam" id="PF13673">
    <property type="entry name" value="Acetyltransf_10"/>
    <property type="match status" value="1"/>
</dbReference>
<dbReference type="Proteomes" id="UP000185434">
    <property type="component" value="Chromosome"/>
</dbReference>
<accession>A0A1L7CUV9</accession>
<dbReference type="RefSeq" id="WP_075664585.1">
    <property type="nucleotide sequence ID" value="NZ_CP009247.1"/>
</dbReference>
<gene>
    <name evidence="2" type="ORF">CFRA_10540</name>
</gene>
<keyword evidence="3" id="KW-1185">Reference proteome</keyword>